<keyword evidence="4" id="KW-1185">Reference proteome</keyword>
<dbReference type="Gene3D" id="1.10.260.40">
    <property type="entry name" value="lambda repressor-like DNA-binding domains"/>
    <property type="match status" value="1"/>
</dbReference>
<dbReference type="RefSeq" id="WP_176760417.1">
    <property type="nucleotide sequence ID" value="NZ_FMYW01000005.1"/>
</dbReference>
<dbReference type="PANTHER" id="PTHR46797:SF1">
    <property type="entry name" value="METHYLPHOSPHONATE SYNTHASE"/>
    <property type="match status" value="1"/>
</dbReference>
<dbReference type="InterPro" id="IPR001387">
    <property type="entry name" value="Cro/C1-type_HTH"/>
</dbReference>
<feature type="domain" description="HTH cro/C1-type" evidence="2">
    <location>
        <begin position="12"/>
        <end position="66"/>
    </location>
</feature>
<dbReference type="SMART" id="SM00530">
    <property type="entry name" value="HTH_XRE"/>
    <property type="match status" value="1"/>
</dbReference>
<dbReference type="EMBL" id="FMYW01000005">
    <property type="protein sequence ID" value="SDC32873.1"/>
    <property type="molecule type" value="Genomic_DNA"/>
</dbReference>
<sequence length="113" mass="12795">MDGNLRELGQRIKQARREQGLDQAGLAEILNISVSHMSDIENGRTNFSIEIFMRLTEALQVSADVLLRTDVPEVAAVYASEVRELMEDCTPDEQDAMVQTLRNMKAVFLKNRK</sequence>
<evidence type="ECO:0000256" key="1">
    <source>
        <dbReference type="ARBA" id="ARBA00023125"/>
    </source>
</evidence>
<dbReference type="CDD" id="cd00093">
    <property type="entry name" value="HTH_XRE"/>
    <property type="match status" value="1"/>
</dbReference>
<evidence type="ECO:0000259" key="2">
    <source>
        <dbReference type="PROSITE" id="PS50943"/>
    </source>
</evidence>
<dbReference type="Proteomes" id="UP000198943">
    <property type="component" value="Unassembled WGS sequence"/>
</dbReference>
<dbReference type="SUPFAM" id="SSF47413">
    <property type="entry name" value="lambda repressor-like DNA-binding domains"/>
    <property type="match status" value="1"/>
</dbReference>
<evidence type="ECO:0000313" key="3">
    <source>
        <dbReference type="EMBL" id="SDC32873.1"/>
    </source>
</evidence>
<dbReference type="GO" id="GO:0005829">
    <property type="term" value="C:cytosol"/>
    <property type="evidence" value="ECO:0007669"/>
    <property type="project" value="TreeGrafter"/>
</dbReference>
<dbReference type="GO" id="GO:0003700">
    <property type="term" value="F:DNA-binding transcription factor activity"/>
    <property type="evidence" value="ECO:0007669"/>
    <property type="project" value="TreeGrafter"/>
</dbReference>
<dbReference type="InterPro" id="IPR050807">
    <property type="entry name" value="TransReg_Diox_bact_type"/>
</dbReference>
<gene>
    <name evidence="3" type="ORF">SAMN04487864_10529</name>
</gene>
<dbReference type="GO" id="GO:0003677">
    <property type="term" value="F:DNA binding"/>
    <property type="evidence" value="ECO:0007669"/>
    <property type="project" value="UniProtKB-KW"/>
</dbReference>
<dbReference type="AlphaFoldDB" id="A0A1G6KPJ8"/>
<organism evidence="3 4">
    <name type="scientific">Succiniclasticum ruminis</name>
    <dbReference type="NCBI Taxonomy" id="40841"/>
    <lineage>
        <taxon>Bacteria</taxon>
        <taxon>Bacillati</taxon>
        <taxon>Bacillota</taxon>
        <taxon>Negativicutes</taxon>
        <taxon>Acidaminococcales</taxon>
        <taxon>Acidaminococcaceae</taxon>
        <taxon>Succiniclasticum</taxon>
    </lineage>
</organism>
<evidence type="ECO:0000313" key="4">
    <source>
        <dbReference type="Proteomes" id="UP000198943"/>
    </source>
</evidence>
<keyword evidence="1" id="KW-0238">DNA-binding</keyword>
<accession>A0A1G6KPJ8</accession>
<proteinExistence type="predicted"/>
<name>A0A1G6KPJ8_9FIRM</name>
<dbReference type="Pfam" id="PF01381">
    <property type="entry name" value="HTH_3"/>
    <property type="match status" value="1"/>
</dbReference>
<dbReference type="PANTHER" id="PTHR46797">
    <property type="entry name" value="HTH-TYPE TRANSCRIPTIONAL REGULATOR"/>
    <property type="match status" value="1"/>
</dbReference>
<dbReference type="InterPro" id="IPR010982">
    <property type="entry name" value="Lambda_DNA-bd_dom_sf"/>
</dbReference>
<dbReference type="PROSITE" id="PS50943">
    <property type="entry name" value="HTH_CROC1"/>
    <property type="match status" value="1"/>
</dbReference>
<reference evidence="4" key="1">
    <citation type="submission" date="2016-10" db="EMBL/GenBank/DDBJ databases">
        <authorList>
            <person name="Varghese N."/>
            <person name="Submissions S."/>
        </authorList>
    </citation>
    <scope>NUCLEOTIDE SEQUENCE [LARGE SCALE GENOMIC DNA]</scope>
    <source>
        <strain evidence="4">DSM 11005</strain>
    </source>
</reference>
<protein>
    <submittedName>
        <fullName evidence="3">Helix-turn-helix domain-containing protein</fullName>
    </submittedName>
</protein>